<dbReference type="InterPro" id="IPR011990">
    <property type="entry name" value="TPR-like_helical_dom_sf"/>
</dbReference>
<dbReference type="AlphaFoldDB" id="A0A851GQD5"/>
<keyword evidence="3" id="KW-1185">Reference proteome</keyword>
<proteinExistence type="predicted"/>
<dbReference type="EMBL" id="JACBAZ010000010">
    <property type="protein sequence ID" value="NWK57325.1"/>
    <property type="molecule type" value="Genomic_DNA"/>
</dbReference>
<dbReference type="SUPFAM" id="SSF48452">
    <property type="entry name" value="TPR-like"/>
    <property type="match status" value="1"/>
</dbReference>
<protein>
    <submittedName>
        <fullName evidence="2">Uncharacterized protein</fullName>
    </submittedName>
</protein>
<organism evidence="2 3">
    <name type="scientific">Oceaniferula marina</name>
    <dbReference type="NCBI Taxonomy" id="2748318"/>
    <lineage>
        <taxon>Bacteria</taxon>
        <taxon>Pseudomonadati</taxon>
        <taxon>Verrucomicrobiota</taxon>
        <taxon>Verrucomicrobiia</taxon>
        <taxon>Verrucomicrobiales</taxon>
        <taxon>Verrucomicrobiaceae</taxon>
        <taxon>Oceaniferula</taxon>
    </lineage>
</organism>
<dbReference type="InterPro" id="IPR019734">
    <property type="entry name" value="TPR_rpt"/>
</dbReference>
<accession>A0A851GQD5</accession>
<name>A0A851GQD5_9BACT</name>
<feature type="repeat" description="TPR" evidence="1">
    <location>
        <begin position="160"/>
        <end position="193"/>
    </location>
</feature>
<keyword evidence="1" id="KW-0802">TPR repeat</keyword>
<dbReference type="Proteomes" id="UP000557872">
    <property type="component" value="Unassembled WGS sequence"/>
</dbReference>
<dbReference type="RefSeq" id="WP_178934159.1">
    <property type="nucleotide sequence ID" value="NZ_JACBAZ010000010.1"/>
</dbReference>
<comment type="caution">
    <text evidence="2">The sequence shown here is derived from an EMBL/GenBank/DDBJ whole genome shotgun (WGS) entry which is preliminary data.</text>
</comment>
<evidence type="ECO:0000256" key="1">
    <source>
        <dbReference type="PROSITE-ProRule" id="PRU00339"/>
    </source>
</evidence>
<evidence type="ECO:0000313" key="3">
    <source>
        <dbReference type="Proteomes" id="UP000557872"/>
    </source>
</evidence>
<evidence type="ECO:0000313" key="2">
    <source>
        <dbReference type="EMBL" id="NWK57325.1"/>
    </source>
</evidence>
<dbReference type="Gene3D" id="1.25.40.10">
    <property type="entry name" value="Tetratricopeptide repeat domain"/>
    <property type="match status" value="1"/>
</dbReference>
<dbReference type="PROSITE" id="PS50005">
    <property type="entry name" value="TPR"/>
    <property type="match status" value="1"/>
</dbReference>
<gene>
    <name evidence="2" type="ORF">HW115_17020</name>
</gene>
<sequence length="412" mass="47012">MPKNTDPSASEREKNKFHKLLQETLDSKEFASEEELNAYLEEHFTGRQISEILDEQEPDNSPRGKAEAKLDLIDPYNAEASNRRHAIAATKLDPTCIEAWVSLADTYQSEIKAEAAYRKAIELGELEFESFIKESLSISDKNDPEEKSWLWGHHAARPFLMALQGLADIYESQDFYDEAIDMYEHILRLNGNDNQGVRYILLPMYFIHETEEKIESLLSSYPNECSPQWLFSKALYTFQKTYTEQTEGGSWQFEEPEDLENVNDMILLPQLPKAFHEANALLKQAMESNGMVPLFLCDMRCSYFSSADSCQVGGADEAFMVAQTTGILWALDPLANLWLQESCFGPLHRELLAKDLQEHYHHVAELDKMLDQVEIAKIANQELASSTTTTDQIRKIVLSTIAPDDDKIMSIF</sequence>
<reference evidence="2 3" key="1">
    <citation type="submission" date="2020-07" db="EMBL/GenBank/DDBJ databases">
        <title>Roseicoccus Jingziensis gen. nov., sp. nov., isolated from coastal seawater.</title>
        <authorList>
            <person name="Feng X."/>
        </authorList>
    </citation>
    <scope>NUCLEOTIDE SEQUENCE [LARGE SCALE GENOMIC DNA]</scope>
    <source>
        <strain evidence="2 3">N1E253</strain>
    </source>
</reference>